<accession>A0A7Z2ZUJ0</accession>
<evidence type="ECO:0000259" key="2">
    <source>
        <dbReference type="Pfam" id="PF14016"/>
    </source>
</evidence>
<evidence type="ECO:0000313" key="4">
    <source>
        <dbReference type="Proteomes" id="UP000502415"/>
    </source>
</evidence>
<evidence type="ECO:0000256" key="1">
    <source>
        <dbReference type="SAM" id="SignalP"/>
    </source>
</evidence>
<feature type="signal peptide" evidence="1">
    <location>
        <begin position="1"/>
        <end position="27"/>
    </location>
</feature>
<dbReference type="Pfam" id="PF14016">
    <property type="entry name" value="DUF4232"/>
    <property type="match status" value="1"/>
</dbReference>
<proteinExistence type="predicted"/>
<feature type="domain" description="DUF4232" evidence="2">
    <location>
        <begin position="39"/>
        <end position="145"/>
    </location>
</feature>
<dbReference type="AlphaFoldDB" id="A0A7Z2ZUJ0"/>
<organism evidence="3 4">
    <name type="scientific">Massilia forsythiae</name>
    <dbReference type="NCBI Taxonomy" id="2728020"/>
    <lineage>
        <taxon>Bacteria</taxon>
        <taxon>Pseudomonadati</taxon>
        <taxon>Pseudomonadota</taxon>
        <taxon>Betaproteobacteria</taxon>
        <taxon>Burkholderiales</taxon>
        <taxon>Oxalobacteraceae</taxon>
        <taxon>Telluria group</taxon>
        <taxon>Massilia</taxon>
    </lineage>
</organism>
<dbReference type="InterPro" id="IPR025326">
    <property type="entry name" value="DUF4232"/>
</dbReference>
<evidence type="ECO:0000313" key="3">
    <source>
        <dbReference type="EMBL" id="QJE02608.1"/>
    </source>
</evidence>
<dbReference type="KEGG" id="mfy:HH212_23445"/>
<protein>
    <submittedName>
        <fullName evidence="3">DUF4232 domain-containing protein</fullName>
    </submittedName>
</protein>
<dbReference type="Proteomes" id="UP000502415">
    <property type="component" value="Chromosome"/>
</dbReference>
<reference evidence="3 4" key="1">
    <citation type="submission" date="2020-04" db="EMBL/GenBank/DDBJ databases">
        <title>Genome sequencing of novel species.</title>
        <authorList>
            <person name="Heo J."/>
            <person name="Kim S.-J."/>
            <person name="Kim J.-S."/>
            <person name="Hong S.-B."/>
            <person name="Kwon S.-W."/>
        </authorList>
    </citation>
    <scope>NUCLEOTIDE SEQUENCE [LARGE SCALE GENOMIC DNA]</scope>
    <source>
        <strain evidence="3 4">GN2-R2</strain>
    </source>
</reference>
<dbReference type="EMBL" id="CP051685">
    <property type="protein sequence ID" value="QJE02608.1"/>
    <property type="molecule type" value="Genomic_DNA"/>
</dbReference>
<sequence>MKCTRAFAAGLSIAALALIGAATPVRAAVPAAPPAAPACDPARLRLALDGRDGDFNGMSHGGTEVSIRNLGPDCSLPALLPVALYDARGVKLPVQARTAPAPRPARLRLGGGHRAAMSLRWVSGPVYARNRSAHVAEVRVQVGAASLRAPLDAVMYGAAGAPIALDRTPLRAMEGMAADR</sequence>
<keyword evidence="4" id="KW-1185">Reference proteome</keyword>
<feature type="chain" id="PRO_5031405070" evidence="1">
    <location>
        <begin position="28"/>
        <end position="180"/>
    </location>
</feature>
<keyword evidence="1" id="KW-0732">Signal</keyword>
<dbReference type="RefSeq" id="WP_170204690.1">
    <property type="nucleotide sequence ID" value="NZ_CP051685.1"/>
</dbReference>
<name>A0A7Z2ZUJ0_9BURK</name>
<gene>
    <name evidence="3" type="ORF">HH212_23445</name>
</gene>